<evidence type="ECO:0000256" key="2">
    <source>
        <dbReference type="ARBA" id="ARBA00022801"/>
    </source>
</evidence>
<evidence type="ECO:0000259" key="4">
    <source>
        <dbReference type="Pfam" id="PF22666"/>
    </source>
</evidence>
<accession>A0A931E9K6</accession>
<dbReference type="EMBL" id="JADWYR010000002">
    <property type="protein sequence ID" value="MBG9377693.1"/>
    <property type="molecule type" value="Genomic_DNA"/>
</dbReference>
<dbReference type="Pfam" id="PF22666">
    <property type="entry name" value="Glyco_hydro_2_N2"/>
    <property type="match status" value="1"/>
</dbReference>
<gene>
    <name evidence="5" type="ORF">I5907_15735</name>
</gene>
<evidence type="ECO:0000313" key="5">
    <source>
        <dbReference type="EMBL" id="MBG9377693.1"/>
    </source>
</evidence>
<proteinExistence type="predicted"/>
<dbReference type="Proteomes" id="UP000628448">
    <property type="component" value="Unassembled WGS sequence"/>
</dbReference>
<organism evidence="5 6">
    <name type="scientific">Panacibacter microcysteis</name>
    <dbReference type="NCBI Taxonomy" id="2793269"/>
    <lineage>
        <taxon>Bacteria</taxon>
        <taxon>Pseudomonadati</taxon>
        <taxon>Bacteroidota</taxon>
        <taxon>Chitinophagia</taxon>
        <taxon>Chitinophagales</taxon>
        <taxon>Chitinophagaceae</taxon>
        <taxon>Panacibacter</taxon>
    </lineage>
</organism>
<dbReference type="RefSeq" id="WP_196991763.1">
    <property type="nucleotide sequence ID" value="NZ_JADWYR010000002.1"/>
</dbReference>
<reference evidence="5" key="1">
    <citation type="submission" date="2020-11" db="EMBL/GenBank/DDBJ databases">
        <title>Bacterial whole genome sequence for Panacibacter sp. DH6.</title>
        <authorList>
            <person name="Le V."/>
            <person name="Ko S."/>
            <person name="Ahn C.-Y."/>
            <person name="Oh H.-M."/>
        </authorList>
    </citation>
    <scope>NUCLEOTIDE SEQUENCE</scope>
    <source>
        <strain evidence="5">DH6</strain>
    </source>
</reference>
<dbReference type="AlphaFoldDB" id="A0A931E9K6"/>
<feature type="chain" id="PRO_5037666628" evidence="3">
    <location>
        <begin position="27"/>
        <end position="1067"/>
    </location>
</feature>
<dbReference type="InterPro" id="IPR008979">
    <property type="entry name" value="Galactose-bd-like_sf"/>
</dbReference>
<keyword evidence="1 3" id="KW-0732">Signal</keyword>
<dbReference type="SUPFAM" id="SSF49785">
    <property type="entry name" value="Galactose-binding domain-like"/>
    <property type="match status" value="1"/>
</dbReference>
<dbReference type="InterPro" id="IPR054593">
    <property type="entry name" value="Beta-mannosidase-like_N2"/>
</dbReference>
<dbReference type="PANTHER" id="PTHR43817:SF1">
    <property type="entry name" value="HYDROLASE, FAMILY 43, PUTATIVE (AFU_ORTHOLOGUE AFUA_3G01660)-RELATED"/>
    <property type="match status" value="1"/>
</dbReference>
<feature type="signal peptide" evidence="3">
    <location>
        <begin position="1"/>
        <end position="26"/>
    </location>
</feature>
<dbReference type="PANTHER" id="PTHR43817">
    <property type="entry name" value="GLYCOSYL HYDROLASE"/>
    <property type="match status" value="1"/>
</dbReference>
<keyword evidence="6" id="KW-1185">Reference proteome</keyword>
<dbReference type="GO" id="GO:0004553">
    <property type="term" value="F:hydrolase activity, hydrolyzing O-glycosyl compounds"/>
    <property type="evidence" value="ECO:0007669"/>
    <property type="project" value="UniProtKB-ARBA"/>
</dbReference>
<dbReference type="NCBIfam" id="NF045579">
    <property type="entry name" value="rhamnoside_JR"/>
    <property type="match status" value="1"/>
</dbReference>
<evidence type="ECO:0000313" key="6">
    <source>
        <dbReference type="Proteomes" id="UP000628448"/>
    </source>
</evidence>
<dbReference type="Pfam" id="PF17132">
    <property type="entry name" value="Glyco_hydro_106"/>
    <property type="match status" value="3"/>
</dbReference>
<sequence length="1067" mass="118973">MMLNAYACKNVVCCCLLLLAASVCSAQQKKTAPKQPANDALLKGFQSPPDVAKPRIYWFWIYNRVTREGITRDLEAFKDKGISAVTLICTGGYGGKEPLLGVDFPGEEWRALFRHAVKEANRLHIQFGFNMAGGWTMMGPWVTKDNAMKKIVFADTLVAGPARFAAVLPHPVITDDYYHSIKVQAFRLKDNAKTIDERQVVDLSTAMQADGRLVWDVPPGNWVILRSGYTLTGEFWSKWKAYPEGDTFKGGEGYEIDYLSVAALDAHFNVLGKLVLDEAKKAGGHIDYLWSDSWECGKLSWTQDFAAQFKKFRGYDLFKYLPALAGYTVIDTTVTARFRDDFQRTIQDCIAENFYGHFAELCHSHGLEVGNEAGGPNDIPSQDVLKNFSTSDIVAGEFWVNGTRNAEGGYNKNPALRLNLKQTATAAHVYGKKQAEAEAFTEQQRDGTHWTLGPFDLKPYANDAFCEGINRFMLHAATCQPPSDGMPGYVYCAGQHFTPNITWWKQSGAFFSYLSRCQYMLQQGRFVGDVCFYLGERPPLLVPPKYNVPGLGAGYDCDYANPDVLLTRMEVSNGRIVLPDGMSYRMLVLQQCVSPVPEIAKQVGNYQQLQVSAVPLNQVSLPIMQKLRKLIDAGATVIGPPPVSAASLHNYPACDVEVQKIVAEIWGNLDGKTCTERRYGKGRIIWGKTPREVLLADGVQPDCTFTGQEQDPGRFDYTHRRSAGTDIYFIANRTNQPQKADFTFRVANTQPEIWNAVTGEVFAAPLFTQQNGTTTLPLELDVFSAYFIVFRTPVGNAGVQKATANFPVLTPLQTLNDAWQVSFDTAWGGPATTTFPILTSWTVSETEGIRYYSGTATYNRQFNTTFAISKDTANRRRLFLDLGAVKEVADVYLNGVKLATLWCKPWVVEITGVVKETGNTLTIDVANLWANRVVHDLGLPVEKRLTKTHEVFRFDMLNPQTPVIESGLLGPVRILQAAGIRVTVRVNDGYVSSSMSWHRLLCHSLVRSVFMAAVAHRFIRHPAAHPLVRYCGYCLKKMTKTSTVDYSNVITSKRRINSDEFQPDTTC</sequence>
<protein>
    <submittedName>
        <fullName evidence="5">Glycosyl hydrolase</fullName>
    </submittedName>
</protein>
<name>A0A931E9K6_9BACT</name>
<evidence type="ECO:0000256" key="3">
    <source>
        <dbReference type="SAM" id="SignalP"/>
    </source>
</evidence>
<evidence type="ECO:0000256" key="1">
    <source>
        <dbReference type="ARBA" id="ARBA00022729"/>
    </source>
</evidence>
<feature type="domain" description="Beta-mannosidase-like galactose-binding" evidence="4">
    <location>
        <begin position="861"/>
        <end position="930"/>
    </location>
</feature>
<comment type="caution">
    <text evidence="5">The sequence shown here is derived from an EMBL/GenBank/DDBJ whole genome shotgun (WGS) entry which is preliminary data.</text>
</comment>
<dbReference type="Gene3D" id="2.60.120.260">
    <property type="entry name" value="Galactose-binding domain-like"/>
    <property type="match status" value="1"/>
</dbReference>
<keyword evidence="2 5" id="KW-0378">Hydrolase</keyword>